<dbReference type="InterPro" id="IPR006314">
    <property type="entry name" value="Dyp_peroxidase"/>
</dbReference>
<dbReference type="NCBIfam" id="NF045659">
    <property type="entry name" value="DiMArgaseDdahMtb"/>
    <property type="match status" value="1"/>
</dbReference>
<dbReference type="PANTHER" id="PTHR30521:SF4">
    <property type="entry name" value="DEFERROCHELATASE"/>
    <property type="match status" value="1"/>
</dbReference>
<evidence type="ECO:0000256" key="6">
    <source>
        <dbReference type="ARBA" id="ARBA00023004"/>
    </source>
</evidence>
<reference evidence="9 10" key="1">
    <citation type="journal article" date="2019" name="Int. J. Syst. Evol. Microbiol.">
        <title>The Global Catalogue of Microorganisms (GCM) 10K type strain sequencing project: providing services to taxonomists for standard genome sequencing and annotation.</title>
        <authorList>
            <consortium name="The Broad Institute Genomics Platform"/>
            <consortium name="The Broad Institute Genome Sequencing Center for Infectious Disease"/>
            <person name="Wu L."/>
            <person name="Ma J."/>
        </authorList>
    </citation>
    <scope>NUCLEOTIDE SEQUENCE [LARGE SCALE GENOMIC DNA]</scope>
    <source>
        <strain evidence="9 10">JCM 4087</strain>
    </source>
</reference>
<dbReference type="Gene3D" id="3.75.10.10">
    <property type="entry name" value="L-arginine/glycine Amidinotransferase, Chain A"/>
    <property type="match status" value="1"/>
</dbReference>
<dbReference type="PANTHER" id="PTHR30521">
    <property type="entry name" value="DEFERROCHELATASE/PEROXIDASE"/>
    <property type="match status" value="1"/>
</dbReference>
<dbReference type="Pfam" id="PF04261">
    <property type="entry name" value="Dyp_perox_N"/>
    <property type="match status" value="1"/>
</dbReference>
<keyword evidence="6" id="KW-0408">Iron</keyword>
<organism evidence="9 10">
    <name type="scientific">Streptomyces thioluteus</name>
    <dbReference type="NCBI Taxonomy" id="66431"/>
    <lineage>
        <taxon>Bacteria</taxon>
        <taxon>Bacillati</taxon>
        <taxon>Actinomycetota</taxon>
        <taxon>Actinomycetes</taxon>
        <taxon>Kitasatosporales</taxon>
        <taxon>Streptomycetaceae</taxon>
        <taxon>Streptomyces</taxon>
    </lineage>
</organism>
<evidence type="ECO:0000313" key="10">
    <source>
        <dbReference type="Proteomes" id="UP001501102"/>
    </source>
</evidence>
<sequence length="436" mass="46575">MGAGGLLVGGLAGAAGATAARDDKAPLSGVGSAALPFHGARQAGITDPAQAHGHLLAFDLAPGADRKAAAALLRRWSSTAAELAAGRAPKGDDTGIALDAGPSSLTVTFGFGRTFFDRTGLTARRPARLEPLPAFTQDALDPKRSDGDLWVQIGADDAYVAFHALRLLQKQADGSARLRWQMNGFNRTPGATERPLDPAKPVDLPLALTQWEDLRDRYRSLGHTVEELEPRPDLPDMVFAANGATVVQGRVLGARFAHPQRAAEADVHRAWFRAHGYDEVREPEHINEGEGDFAVTDSWLLAGRGFRSSPLSHPEAQEYFGRPVIGLDLVDPRYYHLDTALCVLDGDEVMYYPGAFSPGSRTVLERLFPDALVASEEDAAALGLNAVSDGRHVLLPQAAVGLFAPLRERGFEPVGMDLGELLKGGGSVKCCTQELR</sequence>
<accession>A0ABN3WYK8</accession>
<keyword evidence="10" id="KW-1185">Reference proteome</keyword>
<dbReference type="Pfam" id="PF19420">
    <property type="entry name" value="DDAH_eukar"/>
    <property type="match status" value="1"/>
</dbReference>
<evidence type="ECO:0000256" key="3">
    <source>
        <dbReference type="ARBA" id="ARBA00022617"/>
    </source>
</evidence>
<comment type="similarity">
    <text evidence="7">Belongs to the DyP-type peroxidase family.</text>
</comment>
<dbReference type="Proteomes" id="UP001501102">
    <property type="component" value="Unassembled WGS sequence"/>
</dbReference>
<evidence type="ECO:0000256" key="1">
    <source>
        <dbReference type="ARBA" id="ARBA00001970"/>
    </source>
</evidence>
<evidence type="ECO:0000256" key="5">
    <source>
        <dbReference type="ARBA" id="ARBA00023002"/>
    </source>
</evidence>
<evidence type="ECO:0000256" key="2">
    <source>
        <dbReference type="ARBA" id="ARBA00022559"/>
    </source>
</evidence>
<dbReference type="SUPFAM" id="SSF55909">
    <property type="entry name" value="Pentein"/>
    <property type="match status" value="1"/>
</dbReference>
<evidence type="ECO:0000313" key="9">
    <source>
        <dbReference type="EMBL" id="GAA2930083.1"/>
    </source>
</evidence>
<dbReference type="SUPFAM" id="SSF54909">
    <property type="entry name" value="Dimeric alpha+beta barrel"/>
    <property type="match status" value="1"/>
</dbReference>
<dbReference type="EMBL" id="BAAAXZ010000104">
    <property type="protein sequence ID" value="GAA2930083.1"/>
    <property type="molecule type" value="Genomic_DNA"/>
</dbReference>
<keyword evidence="5" id="KW-0560">Oxidoreductase</keyword>
<gene>
    <name evidence="9" type="ORF">GCM10020221_27350</name>
</gene>
<keyword evidence="4" id="KW-0479">Metal-binding</keyword>
<evidence type="ECO:0000256" key="4">
    <source>
        <dbReference type="ARBA" id="ARBA00022723"/>
    </source>
</evidence>
<comment type="cofactor">
    <cofactor evidence="1">
        <name>heme b</name>
        <dbReference type="ChEBI" id="CHEBI:60344"/>
    </cofactor>
</comment>
<name>A0ABN3WYK8_STRTU</name>
<comment type="caution">
    <text evidence="9">The sequence shown here is derived from an EMBL/GenBank/DDBJ whole genome shotgun (WGS) entry which is preliminary data.</text>
</comment>
<dbReference type="InterPro" id="IPR048327">
    <property type="entry name" value="Dyp_perox_N"/>
</dbReference>
<keyword evidence="2" id="KW-0575">Peroxidase</keyword>
<evidence type="ECO:0000259" key="8">
    <source>
        <dbReference type="Pfam" id="PF04261"/>
    </source>
</evidence>
<feature type="domain" description="Dyp-type peroxidase N-terminal" evidence="8">
    <location>
        <begin position="42"/>
        <end position="186"/>
    </location>
</feature>
<evidence type="ECO:0000256" key="7">
    <source>
        <dbReference type="ARBA" id="ARBA00025737"/>
    </source>
</evidence>
<protein>
    <recommendedName>
        <fullName evidence="8">Dyp-type peroxidase N-terminal domain-containing protein</fullName>
    </recommendedName>
</protein>
<dbReference type="NCBIfam" id="TIGR01413">
    <property type="entry name" value="Dyp_perox_fam"/>
    <property type="match status" value="1"/>
</dbReference>
<dbReference type="InterPro" id="IPR011008">
    <property type="entry name" value="Dimeric_a/b-barrel"/>
</dbReference>
<keyword evidence="3" id="KW-0349">Heme</keyword>
<dbReference type="PROSITE" id="PS51404">
    <property type="entry name" value="DYP_PEROXIDASE"/>
    <property type="match status" value="1"/>
</dbReference>
<proteinExistence type="inferred from homology"/>